<reference evidence="3" key="1">
    <citation type="journal article" date="2019" name="Int. J. Syst. Evol. Microbiol.">
        <title>The Global Catalogue of Microorganisms (GCM) 10K type strain sequencing project: providing services to taxonomists for standard genome sequencing and annotation.</title>
        <authorList>
            <consortium name="The Broad Institute Genomics Platform"/>
            <consortium name="The Broad Institute Genome Sequencing Center for Infectious Disease"/>
            <person name="Wu L."/>
            <person name="Ma J."/>
        </authorList>
    </citation>
    <scope>NUCLEOTIDE SEQUENCE [LARGE SCALE GENOMIC DNA]</scope>
    <source>
        <strain evidence="3">JCM 17224</strain>
    </source>
</reference>
<sequence length="453" mass="51695">MKITIRNIGPVNSAEIDLLGLTVIGGFNDSGKSTVGKTLFALTKSFRNKEQQFNYEQKNKITAYSSELMSKLRGVLGGRFSPQNINMILRRYTNYLLEPEAFDIDNIDVALEAVKSNIYNNIVHRSFIREKELNTPIVDGNKDPIDDALNQYISDLKVVLTSNINEEDLYKGSYGRMLTSVFSREINNKRNIHQLGTISLKNSEDDEEIFYSSFKDNKISDFKIKDSSKFEIFDDCTFLESPFTINKYSTLQSFSPAYRSRDIGDYTTQDLIQKLNLVSNDMEAHQPFESEIIDKISELISGKMYFDSDEDEFVYKTTDGYSFSVNNTASGVKTLGILQMLVNLGLFTGNNLLIIDEPEVHLHPAWQIVYAEIVAMLVKNNLLCLISTHSPYFLKAIQTFVRTYEIENLTKFYIAEKSPDGCNFHDITSDIEPLYELLAEPMQSIIFQNKKAK</sequence>
<comment type="caution">
    <text evidence="2">The sequence shown here is derived from an EMBL/GenBank/DDBJ whole genome shotgun (WGS) entry which is preliminary data.</text>
</comment>
<evidence type="ECO:0000259" key="1">
    <source>
        <dbReference type="Pfam" id="PF13175"/>
    </source>
</evidence>
<dbReference type="InterPro" id="IPR051396">
    <property type="entry name" value="Bact_Antivir_Def_Nuclease"/>
</dbReference>
<dbReference type="RefSeq" id="WP_345073909.1">
    <property type="nucleotide sequence ID" value="NZ_BAABDJ010000035.1"/>
</dbReference>
<keyword evidence="3" id="KW-1185">Reference proteome</keyword>
<evidence type="ECO:0000313" key="2">
    <source>
        <dbReference type="EMBL" id="GAA4013725.1"/>
    </source>
</evidence>
<dbReference type="InterPro" id="IPR027417">
    <property type="entry name" value="P-loop_NTPase"/>
</dbReference>
<dbReference type="PANTHER" id="PTHR43581">
    <property type="entry name" value="ATP/GTP PHOSPHATASE"/>
    <property type="match status" value="1"/>
</dbReference>
<gene>
    <name evidence="2" type="ORF">GCM10022408_28550</name>
</gene>
<evidence type="ECO:0000313" key="3">
    <source>
        <dbReference type="Proteomes" id="UP001500567"/>
    </source>
</evidence>
<name>A0ABP7SNE4_9BACT</name>
<dbReference type="Proteomes" id="UP001500567">
    <property type="component" value="Unassembled WGS sequence"/>
</dbReference>
<dbReference type="EMBL" id="BAABDJ010000035">
    <property type="protein sequence ID" value="GAA4013725.1"/>
    <property type="molecule type" value="Genomic_DNA"/>
</dbReference>
<accession>A0ABP7SNE4</accession>
<organism evidence="2 3">
    <name type="scientific">Hymenobacter fastidiosus</name>
    <dbReference type="NCBI Taxonomy" id="486264"/>
    <lineage>
        <taxon>Bacteria</taxon>
        <taxon>Pseudomonadati</taxon>
        <taxon>Bacteroidota</taxon>
        <taxon>Cytophagia</taxon>
        <taxon>Cytophagales</taxon>
        <taxon>Hymenobacteraceae</taxon>
        <taxon>Hymenobacter</taxon>
    </lineage>
</organism>
<proteinExistence type="predicted"/>
<dbReference type="Gene3D" id="3.40.50.300">
    <property type="entry name" value="P-loop containing nucleotide triphosphate hydrolases"/>
    <property type="match status" value="1"/>
</dbReference>
<dbReference type="Pfam" id="PF13175">
    <property type="entry name" value="AAA_15"/>
    <property type="match status" value="1"/>
</dbReference>
<dbReference type="InterPro" id="IPR041685">
    <property type="entry name" value="AAA_GajA/Old/RecF-like"/>
</dbReference>
<protein>
    <submittedName>
        <fullName evidence="2">AAA family ATPase</fullName>
    </submittedName>
</protein>
<feature type="domain" description="Endonuclease GajA/Old nuclease/RecF-like AAA" evidence="1">
    <location>
        <begin position="1"/>
        <end position="393"/>
    </location>
</feature>
<dbReference type="PANTHER" id="PTHR43581:SF2">
    <property type="entry name" value="EXCINUCLEASE ATPASE SUBUNIT"/>
    <property type="match status" value="1"/>
</dbReference>
<dbReference type="SUPFAM" id="SSF52540">
    <property type="entry name" value="P-loop containing nucleoside triphosphate hydrolases"/>
    <property type="match status" value="1"/>
</dbReference>